<accession>A0ABQ4GMU4</accession>
<dbReference type="EMBL" id="BOOF01000018">
    <property type="protein sequence ID" value="GIH62699.1"/>
    <property type="molecule type" value="Genomic_DNA"/>
</dbReference>
<feature type="domain" description="N,N-dimethylformamidase beta subunit-like C-terminal" evidence="2">
    <location>
        <begin position="68"/>
        <end position="519"/>
    </location>
</feature>
<evidence type="ECO:0000313" key="4">
    <source>
        <dbReference type="Proteomes" id="UP000660454"/>
    </source>
</evidence>
<reference evidence="3 4" key="1">
    <citation type="submission" date="2021-01" db="EMBL/GenBank/DDBJ databases">
        <title>Whole genome shotgun sequence of Microbispora siamensis NBRC 104113.</title>
        <authorList>
            <person name="Komaki H."/>
            <person name="Tamura T."/>
        </authorList>
    </citation>
    <scope>NUCLEOTIDE SEQUENCE [LARGE SCALE GENOMIC DNA]</scope>
    <source>
        <strain evidence="3 4">NBRC 104113</strain>
    </source>
</reference>
<protein>
    <recommendedName>
        <fullName evidence="2">N,N-dimethylformamidase beta subunit-like C-terminal domain-containing protein</fullName>
    </recommendedName>
</protein>
<evidence type="ECO:0000256" key="1">
    <source>
        <dbReference type="SAM" id="MobiDB-lite"/>
    </source>
</evidence>
<dbReference type="Pfam" id="PF20254">
    <property type="entry name" value="DMFA2_C"/>
    <property type="match status" value="1"/>
</dbReference>
<comment type="caution">
    <text evidence="3">The sequence shown here is derived from an EMBL/GenBank/DDBJ whole genome shotgun (WGS) entry which is preliminary data.</text>
</comment>
<keyword evidence="4" id="KW-1185">Reference proteome</keyword>
<proteinExistence type="predicted"/>
<feature type="region of interest" description="Disordered" evidence="1">
    <location>
        <begin position="171"/>
        <end position="190"/>
    </location>
</feature>
<feature type="compositionally biased region" description="Polar residues" evidence="1">
    <location>
        <begin position="179"/>
        <end position="189"/>
    </location>
</feature>
<sequence length="555" mass="61363">MSDTNATKGLPAAFAWSPKGWPSERAFSTPDAAEVWCYTDRFSYFPGETVRFHLSTSVPSFDLEVVRDGLEPRVVWSREGLSAGRFEAPADAHAVGCGWPVGLELEIPDDWRSGFYIVTVRAVTPSGELWEREHFFVVKAPAGRRAPAALVLTTGTMLAYNDWGGANHYRGLGDDPRSDNGSPLASTQRPIARGMIRKPAGAPREANPGTLPINGAPRYPSYEWARLFGYSRHHADAFWATYERHFVVWAERNGYEIDYLTQHDLHFDPHALDGYSCAIVVGHDEYWSWRMRDTVDAFVDAGGNLARFGGNYQWQVRLSDDGTTQYCYRLPSLDPEAATTPHLATTVWEAKSVGRPGATTIGLNGLGGIYNRYGVATPRSSGGFTVYRPHHWAFEGTDLYYGDLLGGPPYFLAAFELDSVEYTFRRGLPYPTFEDGAPETLEILALAPAVRGEEDRFGGRVPIGGPEEEVYNYNADLGDDLPDYVHEGEMRGAGMIAAFTRGDGEVFNGGTTEWSHVLGLGDPFVERITHNVLRRFGLRGRVENSHVKNQGGTAS</sequence>
<gene>
    <name evidence="3" type="ORF">Msi02_35160</name>
</gene>
<name>A0ABQ4GMU4_9ACTN</name>
<dbReference type="Proteomes" id="UP000660454">
    <property type="component" value="Unassembled WGS sequence"/>
</dbReference>
<dbReference type="RefSeq" id="WP_204049323.1">
    <property type="nucleotide sequence ID" value="NZ_BOOF01000018.1"/>
</dbReference>
<evidence type="ECO:0000259" key="2">
    <source>
        <dbReference type="Pfam" id="PF20254"/>
    </source>
</evidence>
<organism evidence="3 4">
    <name type="scientific">Microbispora siamensis</name>
    <dbReference type="NCBI Taxonomy" id="564413"/>
    <lineage>
        <taxon>Bacteria</taxon>
        <taxon>Bacillati</taxon>
        <taxon>Actinomycetota</taxon>
        <taxon>Actinomycetes</taxon>
        <taxon>Streptosporangiales</taxon>
        <taxon>Streptosporangiaceae</taxon>
        <taxon>Microbispora</taxon>
    </lineage>
</organism>
<dbReference type="InterPro" id="IPR046540">
    <property type="entry name" value="DMFA2_C"/>
</dbReference>
<evidence type="ECO:0000313" key="3">
    <source>
        <dbReference type="EMBL" id="GIH62699.1"/>
    </source>
</evidence>